<feature type="domain" description="Calcineurin-like phosphoesterase" evidence="1">
    <location>
        <begin position="39"/>
        <end position="131"/>
    </location>
</feature>
<reference evidence="2" key="2">
    <citation type="submission" date="2023-01" db="EMBL/GenBank/DDBJ databases">
        <title>Draft genome sequence of Maritalea porphyrae strain NBRC 107169.</title>
        <authorList>
            <person name="Sun Q."/>
            <person name="Mori K."/>
        </authorList>
    </citation>
    <scope>NUCLEOTIDE SEQUENCE</scope>
    <source>
        <strain evidence="2">NBRC 107169</strain>
    </source>
</reference>
<sequence length="237" mass="25909">MNQTAPNPQQGTASGFQLEFADASFFAQLSGALYWQEHKTLLVADLHLEKMSSFAKSRQFLPPYDTGATIKRLAQDIANTGAERVISLGDSFHRDEGTTTLSVQDADALSALTSKTEWIWIAGNHDPSEHELGGTCCESVALDGLTLSHEPNAEILHQVAGHLHPAAHVRINGRSIRRACFVSDKNRLIMPAYGVSTGSLNILNPAFEPVINRREMSIAVLGKDQIYPVAKRHLIGR</sequence>
<dbReference type="InterPro" id="IPR024173">
    <property type="entry name" value="Pesterase_MJ0037-like"/>
</dbReference>
<dbReference type="InterPro" id="IPR029052">
    <property type="entry name" value="Metallo-depent_PP-like"/>
</dbReference>
<dbReference type="Proteomes" id="UP001161405">
    <property type="component" value="Unassembled WGS sequence"/>
</dbReference>
<name>A0ABQ5UR47_9HYPH</name>
<dbReference type="Gene3D" id="3.60.21.10">
    <property type="match status" value="1"/>
</dbReference>
<dbReference type="EMBL" id="BSNI01000002">
    <property type="protein sequence ID" value="GLQ17566.1"/>
    <property type="molecule type" value="Genomic_DNA"/>
</dbReference>
<comment type="caution">
    <text evidence="2">The sequence shown here is derived from an EMBL/GenBank/DDBJ whole genome shotgun (WGS) entry which is preliminary data.</text>
</comment>
<evidence type="ECO:0000313" key="3">
    <source>
        <dbReference type="Proteomes" id="UP001161405"/>
    </source>
</evidence>
<dbReference type="Pfam" id="PF00149">
    <property type="entry name" value="Metallophos"/>
    <property type="match status" value="1"/>
</dbReference>
<dbReference type="PIRSF" id="PIRSF000887">
    <property type="entry name" value="Pesterase_MJ0037"/>
    <property type="match status" value="1"/>
</dbReference>
<gene>
    <name evidence="2" type="ORF">GCM10007879_18150</name>
</gene>
<evidence type="ECO:0000259" key="1">
    <source>
        <dbReference type="Pfam" id="PF00149"/>
    </source>
</evidence>
<dbReference type="PANTHER" id="PTHR39323">
    <property type="entry name" value="BLR1149 PROTEIN"/>
    <property type="match status" value="1"/>
</dbReference>
<reference evidence="2" key="1">
    <citation type="journal article" date="2014" name="Int. J. Syst. Evol. Microbiol.">
        <title>Complete genome of a new Firmicutes species belonging to the dominant human colonic microbiota ('Ruminococcus bicirculans') reveals two chromosomes and a selective capacity to utilize plant glucans.</title>
        <authorList>
            <consortium name="NISC Comparative Sequencing Program"/>
            <person name="Wegmann U."/>
            <person name="Louis P."/>
            <person name="Goesmann A."/>
            <person name="Henrissat B."/>
            <person name="Duncan S.H."/>
            <person name="Flint H.J."/>
        </authorList>
    </citation>
    <scope>NUCLEOTIDE SEQUENCE</scope>
    <source>
        <strain evidence="2">NBRC 107169</strain>
    </source>
</reference>
<dbReference type="InterPro" id="IPR026336">
    <property type="entry name" value="PdeM-like"/>
</dbReference>
<keyword evidence="3" id="KW-1185">Reference proteome</keyword>
<evidence type="ECO:0000313" key="2">
    <source>
        <dbReference type="EMBL" id="GLQ17566.1"/>
    </source>
</evidence>
<accession>A0ABQ5UR47</accession>
<dbReference type="NCBIfam" id="TIGR04123">
    <property type="entry name" value="P_estr_lig_assc"/>
    <property type="match status" value="1"/>
</dbReference>
<dbReference type="RefSeq" id="WP_284363817.1">
    <property type="nucleotide sequence ID" value="NZ_BSNI01000002.1"/>
</dbReference>
<dbReference type="PANTHER" id="PTHR39323:SF1">
    <property type="entry name" value="BLR1149 PROTEIN"/>
    <property type="match status" value="1"/>
</dbReference>
<dbReference type="SUPFAM" id="SSF56300">
    <property type="entry name" value="Metallo-dependent phosphatases"/>
    <property type="match status" value="1"/>
</dbReference>
<dbReference type="InterPro" id="IPR004843">
    <property type="entry name" value="Calcineurin-like_PHP"/>
</dbReference>
<organism evidence="2 3">
    <name type="scientific">Maritalea porphyrae</name>
    <dbReference type="NCBI Taxonomy" id="880732"/>
    <lineage>
        <taxon>Bacteria</taxon>
        <taxon>Pseudomonadati</taxon>
        <taxon>Pseudomonadota</taxon>
        <taxon>Alphaproteobacteria</taxon>
        <taxon>Hyphomicrobiales</taxon>
        <taxon>Devosiaceae</taxon>
        <taxon>Maritalea</taxon>
    </lineage>
</organism>
<proteinExistence type="predicted"/>
<protein>
    <submittedName>
        <fullName evidence="2">Metallophosphatase</fullName>
    </submittedName>
</protein>